<reference evidence="2 3" key="1">
    <citation type="submission" date="2017-05" db="EMBL/GenBank/DDBJ databases">
        <authorList>
            <person name="Varghese N."/>
            <person name="Submissions S."/>
        </authorList>
    </citation>
    <scope>NUCLEOTIDE SEQUENCE [LARGE SCALE GENOMIC DNA]</scope>
    <source>
        <strain evidence="2 3">DSM 15522</strain>
    </source>
</reference>
<dbReference type="EMBL" id="FXUB01000001">
    <property type="protein sequence ID" value="SMP04443.1"/>
    <property type="molecule type" value="Genomic_DNA"/>
</dbReference>
<dbReference type="PANTHER" id="PTHR36558">
    <property type="entry name" value="GLR1098 PROTEIN"/>
    <property type="match status" value="1"/>
</dbReference>
<evidence type="ECO:0000313" key="2">
    <source>
        <dbReference type="EMBL" id="SMP04443.1"/>
    </source>
</evidence>
<name>A0ABY1NAM7_9BACT</name>
<comment type="caution">
    <text evidence="2">The sequence shown here is derived from an EMBL/GenBank/DDBJ whole genome shotgun (WGS) entry which is preliminary data.</text>
</comment>
<dbReference type="RefSeq" id="WP_283399738.1">
    <property type="nucleotide sequence ID" value="NZ_FXUB01000001.1"/>
</dbReference>
<gene>
    <name evidence="2" type="ORF">SAMN06265339_0229</name>
</gene>
<evidence type="ECO:0000259" key="1">
    <source>
        <dbReference type="Pfam" id="PF05685"/>
    </source>
</evidence>
<keyword evidence="2" id="KW-0540">Nuclease</keyword>
<dbReference type="InterPro" id="IPR008538">
    <property type="entry name" value="Uma2"/>
</dbReference>
<organism evidence="2 3">
    <name type="scientific">Desulfurobacterium pacificum</name>
    <dbReference type="NCBI Taxonomy" id="240166"/>
    <lineage>
        <taxon>Bacteria</taxon>
        <taxon>Pseudomonadati</taxon>
        <taxon>Aquificota</taxon>
        <taxon>Aquificia</taxon>
        <taxon>Desulfurobacteriales</taxon>
        <taxon>Desulfurobacteriaceae</taxon>
        <taxon>Desulfurobacterium</taxon>
    </lineage>
</organism>
<keyword evidence="2" id="KW-0255">Endonuclease</keyword>
<dbReference type="SUPFAM" id="SSF52980">
    <property type="entry name" value="Restriction endonuclease-like"/>
    <property type="match status" value="1"/>
</dbReference>
<accession>A0ABY1NAM7</accession>
<dbReference type="Proteomes" id="UP001157911">
    <property type="component" value="Unassembled WGS sequence"/>
</dbReference>
<proteinExistence type="predicted"/>
<dbReference type="Pfam" id="PF05685">
    <property type="entry name" value="Uma2"/>
    <property type="match status" value="1"/>
</dbReference>
<dbReference type="InterPro" id="IPR012296">
    <property type="entry name" value="Nuclease_put_TT1808"/>
</dbReference>
<sequence>MTTAKEFLPRYTVEDYKFWEGNWELIDGIPYAMAPSPIWKHQRISGLLFKQIEEQLEDCPKGCYVCQEIDWIIDERTVVRPDLVVVCGEIELEEHLKKTPEVVFEIVSKTTSFKDEKIKFSLYEKEKVKFYALVYPDIKKMRVFELKNGKFEKVFDSDSGSFTFEIDCPFKVDISAVWKRI</sequence>
<protein>
    <submittedName>
        <fullName evidence="2">Endonuclease, Uma2 family (Restriction endonuclease fold)</fullName>
    </submittedName>
</protein>
<feature type="domain" description="Putative restriction endonuclease" evidence="1">
    <location>
        <begin position="14"/>
        <end position="154"/>
    </location>
</feature>
<keyword evidence="2" id="KW-0378">Hydrolase</keyword>
<evidence type="ECO:0000313" key="3">
    <source>
        <dbReference type="Proteomes" id="UP001157911"/>
    </source>
</evidence>
<dbReference type="Gene3D" id="3.90.1570.10">
    <property type="entry name" value="tt1808, chain A"/>
    <property type="match status" value="1"/>
</dbReference>
<keyword evidence="3" id="KW-1185">Reference proteome</keyword>
<dbReference type="GO" id="GO:0004519">
    <property type="term" value="F:endonuclease activity"/>
    <property type="evidence" value="ECO:0007669"/>
    <property type="project" value="UniProtKB-KW"/>
</dbReference>
<dbReference type="CDD" id="cd06260">
    <property type="entry name" value="DUF820-like"/>
    <property type="match status" value="1"/>
</dbReference>
<dbReference type="PANTHER" id="PTHR36558:SF1">
    <property type="entry name" value="RESTRICTION ENDONUCLEASE DOMAIN-CONTAINING PROTEIN-RELATED"/>
    <property type="match status" value="1"/>
</dbReference>
<dbReference type="InterPro" id="IPR011335">
    <property type="entry name" value="Restrct_endonuc-II-like"/>
</dbReference>